<feature type="region of interest" description="Disordered" evidence="1">
    <location>
        <begin position="532"/>
        <end position="652"/>
    </location>
</feature>
<name>A0A812QDW1_9DINO</name>
<comment type="caution">
    <text evidence="2">The sequence shown here is derived from an EMBL/GenBank/DDBJ whole genome shotgun (WGS) entry which is preliminary data.</text>
</comment>
<feature type="compositionally biased region" description="Low complexity" evidence="1">
    <location>
        <begin position="592"/>
        <end position="607"/>
    </location>
</feature>
<dbReference type="Proteomes" id="UP000601435">
    <property type="component" value="Unassembled WGS sequence"/>
</dbReference>
<evidence type="ECO:0000313" key="3">
    <source>
        <dbReference type="Proteomes" id="UP000601435"/>
    </source>
</evidence>
<sequence>MIKVPSVAALMLKMDHDYGHDAPLNGIVAMQGLVSKTRTEEMLQWVVGCIDQYFECGYLVKGELTTRQINPAGGTKGTVDLFMYKKDISEHLLGGFLDELVDDHDIRREIRKRLASHSCHHNYFGWPRDAEATDLTWYSAWAEGCREVLSYGAFETLVQELKSAIEKDRKASGQELPGTAPAAPAQAFKDATDIPEHILSASLDDLDSDEDKILKYRAMAMHEVKTRIKLIVEPSSDEAFATAIADTSIGQLRGDSQKKILCLYDIKKSGESVTAPHLRPPSFRKEHAQKGLRAVMASRGRSEEMHEGDVFFVYDAGKMGNERAISSLLCTNEGKRIAHDKRNIFLIYTEVEILYIFTKSNLELAEAKHPIYGGSTAGNLVGPIQLESFQDCTWQTTFEEKKKMLGSFRVAVGGTTDGADSTPRPMFKNSELKYKKQHGAAESCDGEYEPFSFHGLPCDYYKDMMRTWNPKCIVDLTAGDLAAAFVAIELKLPYLGVMFSEKHLTEGYKHIADMTFRAMSEESSPLYEPKLAALLNPGGTDNAKGRGRGRGKGRGRGQNQQEGTGTGGNNQEEVDVLHGGGPEGQVETQTPGSADAGGSNANANESQGGSGSEPKKKKQRTGTASASGPAGGGNQTSLDHLMNQLKTLRSGK</sequence>
<reference evidence="2" key="1">
    <citation type="submission" date="2021-02" db="EMBL/GenBank/DDBJ databases">
        <authorList>
            <person name="Dougan E. K."/>
            <person name="Rhodes N."/>
            <person name="Thang M."/>
            <person name="Chan C."/>
        </authorList>
    </citation>
    <scope>NUCLEOTIDE SEQUENCE</scope>
</reference>
<proteinExistence type="predicted"/>
<evidence type="ECO:0000313" key="2">
    <source>
        <dbReference type="EMBL" id="CAE7377081.1"/>
    </source>
</evidence>
<protein>
    <submittedName>
        <fullName evidence="2">Uncharacterized protein</fullName>
    </submittedName>
</protein>
<evidence type="ECO:0000256" key="1">
    <source>
        <dbReference type="SAM" id="MobiDB-lite"/>
    </source>
</evidence>
<dbReference type="OrthoDB" id="423532at2759"/>
<keyword evidence="3" id="KW-1185">Reference proteome</keyword>
<dbReference type="EMBL" id="CAJNJA010016233">
    <property type="protein sequence ID" value="CAE7377081.1"/>
    <property type="molecule type" value="Genomic_DNA"/>
</dbReference>
<gene>
    <name evidence="2" type="ORF">SNEC2469_LOCUS10175</name>
</gene>
<accession>A0A812QDW1</accession>
<dbReference type="AlphaFoldDB" id="A0A812QDW1"/>
<feature type="compositionally biased region" description="Basic residues" evidence="1">
    <location>
        <begin position="545"/>
        <end position="555"/>
    </location>
</feature>
<organism evidence="2 3">
    <name type="scientific">Symbiodinium necroappetens</name>
    <dbReference type="NCBI Taxonomy" id="1628268"/>
    <lineage>
        <taxon>Eukaryota</taxon>
        <taxon>Sar</taxon>
        <taxon>Alveolata</taxon>
        <taxon>Dinophyceae</taxon>
        <taxon>Suessiales</taxon>
        <taxon>Symbiodiniaceae</taxon>
        <taxon>Symbiodinium</taxon>
    </lineage>
</organism>